<evidence type="ECO:0000313" key="3">
    <source>
        <dbReference type="Proteomes" id="UP000076630"/>
    </source>
</evidence>
<evidence type="ECO:0000256" key="1">
    <source>
        <dbReference type="SAM" id="SignalP"/>
    </source>
</evidence>
<feature type="chain" id="PRO_5007865651" evidence="1">
    <location>
        <begin position="19"/>
        <end position="181"/>
    </location>
</feature>
<dbReference type="EMBL" id="LQNU01000058">
    <property type="protein sequence ID" value="KZE79952.1"/>
    <property type="molecule type" value="Genomic_DNA"/>
</dbReference>
<dbReference type="PROSITE" id="PS51257">
    <property type="entry name" value="PROKAR_LIPOPROTEIN"/>
    <property type="match status" value="1"/>
</dbReference>
<dbReference type="RefSeq" id="WP_038984877.1">
    <property type="nucleotide sequence ID" value="NZ_JWJO01000008.1"/>
</dbReference>
<protein>
    <submittedName>
        <fullName evidence="2">Uncharacterized protein</fullName>
    </submittedName>
</protein>
<dbReference type="OrthoDB" id="1425333at2"/>
<reference evidence="2 3" key="1">
    <citation type="submission" date="2016-01" db="EMBL/GenBank/DDBJ databases">
        <title>Whole genome sequencing of Myroides marinus L41.</title>
        <authorList>
            <person name="Hong K.W."/>
        </authorList>
    </citation>
    <scope>NUCLEOTIDE SEQUENCE [LARGE SCALE GENOMIC DNA]</scope>
    <source>
        <strain evidence="2 3">L41</strain>
    </source>
</reference>
<proteinExistence type="predicted"/>
<accession>A0A165R9K6</accession>
<organism evidence="2 3">
    <name type="scientific">Myroides marinus</name>
    <dbReference type="NCBI Taxonomy" id="703342"/>
    <lineage>
        <taxon>Bacteria</taxon>
        <taxon>Pseudomonadati</taxon>
        <taxon>Bacteroidota</taxon>
        <taxon>Flavobacteriia</taxon>
        <taxon>Flavobacteriales</taxon>
        <taxon>Flavobacteriaceae</taxon>
        <taxon>Myroides</taxon>
    </lineage>
</organism>
<name>A0A165R9K6_9FLAO</name>
<sequence>MRYISLLFLVVLTFSSCAVRPSRNIPTTAALGPNEGMIVGTISIEKSRPVYNSYYFHYNRMLEDSYDTYEKKIWIFSSQWLKVKHKPDYIDGNKAVYLYSIKEVQGKYQFSLVRLHENGGSLYQKLYEKTMNFPFEIEKGKVKYLGELYLDVRNPFIELNDKRERDLKYFKEKYPLLKIAE</sequence>
<feature type="signal peptide" evidence="1">
    <location>
        <begin position="1"/>
        <end position="18"/>
    </location>
</feature>
<evidence type="ECO:0000313" key="2">
    <source>
        <dbReference type="EMBL" id="KZE79952.1"/>
    </source>
</evidence>
<keyword evidence="1" id="KW-0732">Signal</keyword>
<comment type="caution">
    <text evidence="2">The sequence shown here is derived from an EMBL/GenBank/DDBJ whole genome shotgun (WGS) entry which is preliminary data.</text>
</comment>
<gene>
    <name evidence="2" type="ORF">AV926_10890</name>
</gene>
<keyword evidence="3" id="KW-1185">Reference proteome</keyword>
<dbReference type="AlphaFoldDB" id="A0A165R9K6"/>
<dbReference type="Proteomes" id="UP000076630">
    <property type="component" value="Unassembled WGS sequence"/>
</dbReference>